<evidence type="ECO:0000313" key="6">
    <source>
        <dbReference type="EMBL" id="KAG7461180.1"/>
    </source>
</evidence>
<protein>
    <submittedName>
        <fullName evidence="6">Uncharacterized protein</fullName>
    </submittedName>
</protein>
<dbReference type="AlphaFoldDB" id="A0A9D3PII3"/>
<keyword evidence="3" id="KW-0732">Signal</keyword>
<organism evidence="6 7">
    <name type="scientific">Megalops atlanticus</name>
    <name type="common">Tarpon</name>
    <name type="synonym">Clupea gigantea</name>
    <dbReference type="NCBI Taxonomy" id="7932"/>
    <lineage>
        <taxon>Eukaryota</taxon>
        <taxon>Metazoa</taxon>
        <taxon>Chordata</taxon>
        <taxon>Craniata</taxon>
        <taxon>Vertebrata</taxon>
        <taxon>Euteleostomi</taxon>
        <taxon>Actinopterygii</taxon>
        <taxon>Neopterygii</taxon>
        <taxon>Teleostei</taxon>
        <taxon>Elopiformes</taxon>
        <taxon>Megalopidae</taxon>
        <taxon>Megalops</taxon>
    </lineage>
</organism>
<reference evidence="6" key="1">
    <citation type="submission" date="2021-01" db="EMBL/GenBank/DDBJ databases">
        <authorList>
            <person name="Zahm M."/>
            <person name="Roques C."/>
            <person name="Cabau C."/>
            <person name="Klopp C."/>
            <person name="Donnadieu C."/>
            <person name="Jouanno E."/>
            <person name="Lampietro C."/>
            <person name="Louis A."/>
            <person name="Herpin A."/>
            <person name="Echchiki A."/>
            <person name="Berthelot C."/>
            <person name="Parey E."/>
            <person name="Roest-Crollius H."/>
            <person name="Braasch I."/>
            <person name="Postlethwait J."/>
            <person name="Bobe J."/>
            <person name="Montfort J."/>
            <person name="Bouchez O."/>
            <person name="Begum T."/>
            <person name="Mejri S."/>
            <person name="Adams A."/>
            <person name="Chen W.-J."/>
            <person name="Guiguen Y."/>
        </authorList>
    </citation>
    <scope>NUCLEOTIDE SEQUENCE</scope>
    <source>
        <strain evidence="6">YG-15Mar2019-1</strain>
        <tissue evidence="6">Brain</tissue>
    </source>
</reference>
<gene>
    <name evidence="6" type="ORF">MATL_G00207410</name>
</gene>
<proteinExistence type="predicted"/>
<feature type="chain" id="PRO_5039723662" evidence="3">
    <location>
        <begin position="24"/>
        <end position="254"/>
    </location>
</feature>
<dbReference type="InterPro" id="IPR050372">
    <property type="entry name" value="Neurexin-related_CASP"/>
</dbReference>
<comment type="caution">
    <text evidence="2">Lacks conserved residue(s) required for the propagation of feature annotation.</text>
</comment>
<evidence type="ECO:0000259" key="5">
    <source>
        <dbReference type="PROSITE" id="PS50026"/>
    </source>
</evidence>
<evidence type="ECO:0000256" key="1">
    <source>
        <dbReference type="ARBA" id="ARBA00023157"/>
    </source>
</evidence>
<dbReference type="InterPro" id="IPR013320">
    <property type="entry name" value="ConA-like_dom_sf"/>
</dbReference>
<evidence type="ECO:0000313" key="7">
    <source>
        <dbReference type="Proteomes" id="UP001046870"/>
    </source>
</evidence>
<feature type="domain" description="EGF-like" evidence="5">
    <location>
        <begin position="194"/>
        <end position="231"/>
    </location>
</feature>
<feature type="signal peptide" evidence="3">
    <location>
        <begin position="1"/>
        <end position="23"/>
    </location>
</feature>
<dbReference type="CDD" id="cd00110">
    <property type="entry name" value="LamG"/>
    <property type="match status" value="1"/>
</dbReference>
<sequence length="254" mass="27985">MDALCCWLQVHLLIGALLALCSGLEFSGAPGQWARFRRWDASTRSDLSFQVKTEVSSALLLYMDDGGYCDFLQLAVHEGKLQLRFSVDCAEAIVVSDRRVNDSNWHSVAVSRANLRTALRLDSEVKADEVRPQRQHMKVVSDLFLGGVPQDIRPAALTLPLVKEQPLFRGVITDLKYGNGEPRLLGSQKVRLDMEGLCAENPCENGGICSVADGEYICDCSKTGYLGRFCNQEAKSVPGFSHLMMAEQAKAKGE</sequence>
<dbReference type="OrthoDB" id="5989513at2759"/>
<dbReference type="EMBL" id="JAFDVH010000018">
    <property type="protein sequence ID" value="KAG7461180.1"/>
    <property type="molecule type" value="Genomic_DNA"/>
</dbReference>
<keyword evidence="7" id="KW-1185">Reference proteome</keyword>
<dbReference type="SUPFAM" id="SSF49899">
    <property type="entry name" value="Concanavalin A-like lectins/glucanases"/>
    <property type="match status" value="1"/>
</dbReference>
<keyword evidence="2" id="KW-0245">EGF-like domain</keyword>
<evidence type="ECO:0000256" key="3">
    <source>
        <dbReference type="SAM" id="SignalP"/>
    </source>
</evidence>
<dbReference type="InterPro" id="IPR001791">
    <property type="entry name" value="Laminin_G"/>
</dbReference>
<dbReference type="Pfam" id="PF02210">
    <property type="entry name" value="Laminin_G_2"/>
    <property type="match status" value="1"/>
</dbReference>
<comment type="caution">
    <text evidence="6">The sequence shown here is derived from an EMBL/GenBank/DDBJ whole genome shotgun (WGS) entry which is preliminary data.</text>
</comment>
<feature type="domain" description="Laminin G" evidence="4">
    <location>
        <begin position="23"/>
        <end position="198"/>
    </location>
</feature>
<evidence type="ECO:0000256" key="2">
    <source>
        <dbReference type="PROSITE-ProRule" id="PRU00076"/>
    </source>
</evidence>
<dbReference type="SMART" id="SM00282">
    <property type="entry name" value="LamG"/>
    <property type="match status" value="1"/>
</dbReference>
<evidence type="ECO:0000259" key="4">
    <source>
        <dbReference type="PROSITE" id="PS50025"/>
    </source>
</evidence>
<dbReference type="Pfam" id="PF00008">
    <property type="entry name" value="EGF"/>
    <property type="match status" value="1"/>
</dbReference>
<dbReference type="Proteomes" id="UP001046870">
    <property type="component" value="Chromosome 18"/>
</dbReference>
<accession>A0A9D3PII3</accession>
<keyword evidence="1" id="KW-1015">Disulfide bond</keyword>
<dbReference type="CDD" id="cd00054">
    <property type="entry name" value="EGF_CA"/>
    <property type="match status" value="1"/>
</dbReference>
<dbReference type="PROSITE" id="PS50026">
    <property type="entry name" value="EGF_3"/>
    <property type="match status" value="1"/>
</dbReference>
<dbReference type="PANTHER" id="PTHR15036:SF85">
    <property type="entry name" value="SP2353, ISOFORM A"/>
    <property type="match status" value="1"/>
</dbReference>
<dbReference type="GO" id="GO:0016020">
    <property type="term" value="C:membrane"/>
    <property type="evidence" value="ECO:0007669"/>
    <property type="project" value="UniProtKB-SubCell"/>
</dbReference>
<dbReference type="Gene3D" id="2.10.25.10">
    <property type="entry name" value="Laminin"/>
    <property type="match status" value="1"/>
</dbReference>
<dbReference type="PANTHER" id="PTHR15036">
    <property type="entry name" value="PIKACHURIN-LIKE PROTEIN"/>
    <property type="match status" value="1"/>
</dbReference>
<name>A0A9D3PII3_MEGAT</name>
<dbReference type="InterPro" id="IPR000742">
    <property type="entry name" value="EGF"/>
</dbReference>
<dbReference type="Gene3D" id="2.60.120.200">
    <property type="match status" value="1"/>
</dbReference>
<dbReference type="SUPFAM" id="SSF57196">
    <property type="entry name" value="EGF/Laminin"/>
    <property type="match status" value="1"/>
</dbReference>
<dbReference type="PROSITE" id="PS50025">
    <property type="entry name" value="LAM_G_DOMAIN"/>
    <property type="match status" value="1"/>
</dbReference>